<proteinExistence type="predicted"/>
<name>A0ACC0A0L8_CATRO</name>
<reference evidence="2" key="1">
    <citation type="journal article" date="2023" name="Nat. Plants">
        <title>Single-cell RNA sequencing provides a high-resolution roadmap for understanding the multicellular compartmentation of specialized metabolism.</title>
        <authorList>
            <person name="Sun S."/>
            <person name="Shen X."/>
            <person name="Li Y."/>
            <person name="Li Y."/>
            <person name="Wang S."/>
            <person name="Li R."/>
            <person name="Zhang H."/>
            <person name="Shen G."/>
            <person name="Guo B."/>
            <person name="Wei J."/>
            <person name="Xu J."/>
            <person name="St-Pierre B."/>
            <person name="Chen S."/>
            <person name="Sun C."/>
        </authorList>
    </citation>
    <scope>NUCLEOTIDE SEQUENCE [LARGE SCALE GENOMIC DNA]</scope>
</reference>
<sequence>MYAQGFIFLIIGGHILPDMSGSLIYFRQLPTNVLLTFYIVNPSRHDTRTHRYQPARIDRWIGPIPEHGARELKRGRRGGGPGKWRQADPRSYVPHDSFDSLGGDALTFTLGLTPDAPSHPSRAGTSYVTLRHSSVPHMPISGVSSSDSEEQGDEPADDVIPAQQLSFGRRVRNKTTRFTPSDYR</sequence>
<evidence type="ECO:0000313" key="2">
    <source>
        <dbReference type="Proteomes" id="UP001060085"/>
    </source>
</evidence>
<protein>
    <submittedName>
        <fullName evidence="1">Uncharacterized protein</fullName>
    </submittedName>
</protein>
<evidence type="ECO:0000313" key="1">
    <source>
        <dbReference type="EMBL" id="KAI5654432.1"/>
    </source>
</evidence>
<dbReference type="Proteomes" id="UP001060085">
    <property type="component" value="Linkage Group LG07"/>
</dbReference>
<organism evidence="1 2">
    <name type="scientific">Catharanthus roseus</name>
    <name type="common">Madagascar periwinkle</name>
    <name type="synonym">Vinca rosea</name>
    <dbReference type="NCBI Taxonomy" id="4058"/>
    <lineage>
        <taxon>Eukaryota</taxon>
        <taxon>Viridiplantae</taxon>
        <taxon>Streptophyta</taxon>
        <taxon>Embryophyta</taxon>
        <taxon>Tracheophyta</taxon>
        <taxon>Spermatophyta</taxon>
        <taxon>Magnoliopsida</taxon>
        <taxon>eudicotyledons</taxon>
        <taxon>Gunneridae</taxon>
        <taxon>Pentapetalae</taxon>
        <taxon>asterids</taxon>
        <taxon>lamiids</taxon>
        <taxon>Gentianales</taxon>
        <taxon>Apocynaceae</taxon>
        <taxon>Rauvolfioideae</taxon>
        <taxon>Vinceae</taxon>
        <taxon>Catharanthinae</taxon>
        <taxon>Catharanthus</taxon>
    </lineage>
</organism>
<accession>A0ACC0A0L8</accession>
<comment type="caution">
    <text evidence="1">The sequence shown here is derived from an EMBL/GenBank/DDBJ whole genome shotgun (WGS) entry which is preliminary data.</text>
</comment>
<gene>
    <name evidence="1" type="ORF">M9H77_31619</name>
</gene>
<dbReference type="EMBL" id="CM044707">
    <property type="protein sequence ID" value="KAI5654432.1"/>
    <property type="molecule type" value="Genomic_DNA"/>
</dbReference>
<keyword evidence="2" id="KW-1185">Reference proteome</keyword>